<dbReference type="PANTHER" id="PTHR14618:SF4">
    <property type="entry name" value="HOMEOBOX-CONTAINING PROTEIN 1 ISOFORM X1-RELATED"/>
    <property type="match status" value="1"/>
</dbReference>
<protein>
    <recommendedName>
        <fullName evidence="3">Homeobox domain-containing protein</fullName>
    </recommendedName>
</protein>
<evidence type="ECO:0000259" key="3">
    <source>
        <dbReference type="PROSITE" id="PS50071"/>
    </source>
</evidence>
<dbReference type="Gene3D" id="1.10.10.60">
    <property type="entry name" value="Homeodomain-like"/>
    <property type="match status" value="1"/>
</dbReference>
<evidence type="ECO:0000256" key="2">
    <source>
        <dbReference type="RuleBase" id="RU000682"/>
    </source>
</evidence>
<dbReference type="AlphaFoldDB" id="A0A553RE20"/>
<proteinExistence type="predicted"/>
<dbReference type="PANTHER" id="PTHR14618">
    <property type="entry name" value="HOMEODOX-CONTAINING PROTEIN 1 HMBOX1"/>
    <property type="match status" value="1"/>
</dbReference>
<organism evidence="4 5">
    <name type="scientific">Danionella cerebrum</name>
    <dbReference type="NCBI Taxonomy" id="2873325"/>
    <lineage>
        <taxon>Eukaryota</taxon>
        <taxon>Metazoa</taxon>
        <taxon>Chordata</taxon>
        <taxon>Craniata</taxon>
        <taxon>Vertebrata</taxon>
        <taxon>Euteleostomi</taxon>
        <taxon>Actinopterygii</taxon>
        <taxon>Neopterygii</taxon>
        <taxon>Teleostei</taxon>
        <taxon>Ostariophysi</taxon>
        <taxon>Cypriniformes</taxon>
        <taxon>Danionidae</taxon>
        <taxon>Danioninae</taxon>
        <taxon>Danionella</taxon>
    </lineage>
</organism>
<sequence length="157" mass="17507">MTKEKYFFHVYFNENQYPDEAKREEIANACNAVIQKPGKKLSDLERVTSLKVYNWFANRRKEIKRRANIEAAILESHGIDVQSPGAQSNSDEVDGNDYTEQVPADHVLGMDEPGGPHEHQDPIALAVEMAAVNHSILALARQGGSAADIKTEVMDDE</sequence>
<dbReference type="InterPro" id="IPR001356">
    <property type="entry name" value="HD"/>
</dbReference>
<evidence type="ECO:0000313" key="4">
    <source>
        <dbReference type="EMBL" id="TRZ00443.1"/>
    </source>
</evidence>
<dbReference type="InterPro" id="IPR009057">
    <property type="entry name" value="Homeodomain-like_sf"/>
</dbReference>
<gene>
    <name evidence="4" type="ORF">DNTS_020948</name>
</gene>
<dbReference type="GO" id="GO:0003691">
    <property type="term" value="F:double-stranded telomeric DNA binding"/>
    <property type="evidence" value="ECO:0007669"/>
    <property type="project" value="InterPro"/>
</dbReference>
<evidence type="ECO:0000256" key="1">
    <source>
        <dbReference type="PROSITE-ProRule" id="PRU00108"/>
    </source>
</evidence>
<feature type="DNA-binding region" description="Homeobox" evidence="1">
    <location>
        <begin position="3"/>
        <end position="67"/>
    </location>
</feature>
<dbReference type="EMBL" id="SRMA01024420">
    <property type="protein sequence ID" value="TRZ00443.1"/>
    <property type="molecule type" value="Genomic_DNA"/>
</dbReference>
<dbReference type="PROSITE" id="PS50071">
    <property type="entry name" value="HOMEOBOX_2"/>
    <property type="match status" value="1"/>
</dbReference>
<dbReference type="InterPro" id="IPR040363">
    <property type="entry name" value="HMBOX1"/>
</dbReference>
<reference evidence="4 5" key="1">
    <citation type="journal article" date="2019" name="Sci. Data">
        <title>Hybrid genome assembly and annotation of Danionella translucida.</title>
        <authorList>
            <person name="Kadobianskyi M."/>
            <person name="Schulze L."/>
            <person name="Schuelke M."/>
            <person name="Judkewitz B."/>
        </authorList>
    </citation>
    <scope>NUCLEOTIDE SEQUENCE [LARGE SCALE GENOMIC DNA]</scope>
    <source>
        <strain evidence="4 5">Bolton</strain>
    </source>
</reference>
<keyword evidence="1 2" id="KW-0371">Homeobox</keyword>
<comment type="subcellular location">
    <subcellularLocation>
        <location evidence="1 2">Nucleus</location>
    </subcellularLocation>
</comment>
<dbReference type="SUPFAM" id="SSF46689">
    <property type="entry name" value="Homeodomain-like"/>
    <property type="match status" value="1"/>
</dbReference>
<dbReference type="OrthoDB" id="5856131at2759"/>
<dbReference type="GO" id="GO:0005634">
    <property type="term" value="C:nucleus"/>
    <property type="evidence" value="ECO:0007669"/>
    <property type="project" value="UniProtKB-SubCell"/>
</dbReference>
<dbReference type="Proteomes" id="UP000316079">
    <property type="component" value="Unassembled WGS sequence"/>
</dbReference>
<comment type="caution">
    <text evidence="4">The sequence shown here is derived from an EMBL/GenBank/DDBJ whole genome shotgun (WGS) entry which is preliminary data.</text>
</comment>
<evidence type="ECO:0000313" key="5">
    <source>
        <dbReference type="Proteomes" id="UP000316079"/>
    </source>
</evidence>
<keyword evidence="1 2" id="KW-0539">Nucleus</keyword>
<dbReference type="CDD" id="cd00086">
    <property type="entry name" value="homeodomain"/>
    <property type="match status" value="1"/>
</dbReference>
<accession>A0A553RE20</accession>
<dbReference type="Pfam" id="PF00046">
    <property type="entry name" value="Homeodomain"/>
    <property type="match status" value="1"/>
</dbReference>
<dbReference type="FunFam" id="1.10.10.60:FF:000614">
    <property type="entry name" value="Uncharacterized protein"/>
    <property type="match status" value="1"/>
</dbReference>
<dbReference type="SMART" id="SM00389">
    <property type="entry name" value="HOX"/>
    <property type="match status" value="1"/>
</dbReference>
<dbReference type="STRING" id="623744.A0A553RE20"/>
<keyword evidence="5" id="KW-1185">Reference proteome</keyword>
<name>A0A553RE20_9TELE</name>
<feature type="domain" description="Homeobox" evidence="3">
    <location>
        <begin position="1"/>
        <end position="66"/>
    </location>
</feature>
<keyword evidence="1 2" id="KW-0238">DNA-binding</keyword>